<evidence type="ECO:0000256" key="1">
    <source>
        <dbReference type="SAM" id="MobiDB-lite"/>
    </source>
</evidence>
<organism evidence="2 3">
    <name type="scientific">Tuber borchii</name>
    <name type="common">White truffle</name>
    <dbReference type="NCBI Taxonomy" id="42251"/>
    <lineage>
        <taxon>Eukaryota</taxon>
        <taxon>Fungi</taxon>
        <taxon>Dikarya</taxon>
        <taxon>Ascomycota</taxon>
        <taxon>Pezizomycotina</taxon>
        <taxon>Pezizomycetes</taxon>
        <taxon>Pezizales</taxon>
        <taxon>Tuberaceae</taxon>
        <taxon>Tuber</taxon>
    </lineage>
</organism>
<dbReference type="GO" id="GO:0007018">
    <property type="term" value="P:microtubule-based movement"/>
    <property type="evidence" value="ECO:0007669"/>
    <property type="project" value="TreeGrafter"/>
</dbReference>
<comment type="caution">
    <text evidence="2">The sequence shown here is derived from an EMBL/GenBank/DDBJ whole genome shotgun (WGS) entry which is preliminary data.</text>
</comment>
<dbReference type="InterPro" id="IPR005334">
    <property type="entry name" value="Tctex-1-like"/>
</dbReference>
<dbReference type="GO" id="GO:0005868">
    <property type="term" value="C:cytoplasmic dynein complex"/>
    <property type="evidence" value="ECO:0007669"/>
    <property type="project" value="TreeGrafter"/>
</dbReference>
<dbReference type="InterPro" id="IPR038586">
    <property type="entry name" value="Tctex-1-like_sf"/>
</dbReference>
<proteinExistence type="predicted"/>
<dbReference type="Gene3D" id="3.30.1140.40">
    <property type="entry name" value="Tctex-1"/>
    <property type="match status" value="1"/>
</dbReference>
<keyword evidence="3" id="KW-1185">Reference proteome</keyword>
<dbReference type="Pfam" id="PF03645">
    <property type="entry name" value="Tctex-1"/>
    <property type="match status" value="1"/>
</dbReference>
<dbReference type="STRING" id="42251.A0A2T6ZW94"/>
<evidence type="ECO:0000313" key="2">
    <source>
        <dbReference type="EMBL" id="PUU79753.1"/>
    </source>
</evidence>
<dbReference type="GO" id="GO:0045505">
    <property type="term" value="F:dynein intermediate chain binding"/>
    <property type="evidence" value="ECO:0007669"/>
    <property type="project" value="TreeGrafter"/>
</dbReference>
<accession>A0A2T6ZW94</accession>
<protein>
    <submittedName>
        <fullName evidence="2">Tctex-1 family-domain-containing protein</fullName>
    </submittedName>
</protein>
<reference evidence="2 3" key="1">
    <citation type="submission" date="2017-04" db="EMBL/GenBank/DDBJ databases">
        <title>Draft genome sequence of Tuber borchii Vittad., a whitish edible truffle.</title>
        <authorList>
            <consortium name="DOE Joint Genome Institute"/>
            <person name="Murat C."/>
            <person name="Kuo A."/>
            <person name="Barry K.W."/>
            <person name="Clum A."/>
            <person name="Dockter R.B."/>
            <person name="Fauchery L."/>
            <person name="Iotti M."/>
            <person name="Kohler A."/>
            <person name="Labutti K."/>
            <person name="Lindquist E.A."/>
            <person name="Lipzen A."/>
            <person name="Ohm R.A."/>
            <person name="Wang M."/>
            <person name="Grigoriev I.V."/>
            <person name="Zambonelli A."/>
            <person name="Martin F.M."/>
        </authorList>
    </citation>
    <scope>NUCLEOTIDE SEQUENCE [LARGE SCALE GENOMIC DNA]</scope>
    <source>
        <strain evidence="2 3">Tbo3840</strain>
    </source>
</reference>
<sequence length="219" mass="23011">MSESRFPHPTGANSPVPLQRLRQIANDACFAALEKVEVYDHSRTEGWNNTIINHILRALISESTPSGAGPGSSPYKFSVNSTIIQHMAQRNFNYQTASTSTSSPPASTSTSQDPTTPVSPATSSAAGVGSELTSGRASNENTGVGRRGMHSACGAYWNNEKDGMWSFKYETRGITPQHCEKAAGSAGVGGASKNEVCTGLTGCCGKGLDVVISVIWIAV</sequence>
<dbReference type="EMBL" id="NESQ01000083">
    <property type="protein sequence ID" value="PUU79753.1"/>
    <property type="molecule type" value="Genomic_DNA"/>
</dbReference>
<feature type="compositionally biased region" description="Low complexity" evidence="1">
    <location>
        <begin position="95"/>
        <end position="120"/>
    </location>
</feature>
<dbReference type="Proteomes" id="UP000244722">
    <property type="component" value="Unassembled WGS sequence"/>
</dbReference>
<dbReference type="PANTHER" id="PTHR21255">
    <property type="entry name" value="T-COMPLEX-ASSOCIATED-TESTIS-EXPRESSED 1/ DYNEIN LIGHT CHAIN"/>
    <property type="match status" value="1"/>
</dbReference>
<feature type="region of interest" description="Disordered" evidence="1">
    <location>
        <begin position="95"/>
        <end position="146"/>
    </location>
</feature>
<feature type="compositionally biased region" description="Polar residues" evidence="1">
    <location>
        <begin position="121"/>
        <end position="142"/>
    </location>
</feature>
<name>A0A2T6ZW94_TUBBO</name>
<dbReference type="GO" id="GO:0005737">
    <property type="term" value="C:cytoplasm"/>
    <property type="evidence" value="ECO:0007669"/>
    <property type="project" value="TreeGrafter"/>
</dbReference>
<dbReference type="AlphaFoldDB" id="A0A2T6ZW94"/>
<dbReference type="OrthoDB" id="10059120at2759"/>
<evidence type="ECO:0000313" key="3">
    <source>
        <dbReference type="Proteomes" id="UP000244722"/>
    </source>
</evidence>
<gene>
    <name evidence="2" type="ORF">B9Z19DRAFT_1192376</name>
</gene>
<dbReference type="CDD" id="cd21456">
    <property type="entry name" value="DLC-like_SpDlc1-like"/>
    <property type="match status" value="1"/>
</dbReference>
<dbReference type="PANTHER" id="PTHR21255:SF4">
    <property type="entry name" value="DYNEIN LIGHT CHAIN TCTEX-TYPE"/>
    <property type="match status" value="1"/>
</dbReference>